<gene>
    <name evidence="6" type="ORF">GCM10007390_41720</name>
</gene>
<dbReference type="Pfam" id="PF13432">
    <property type="entry name" value="TPR_16"/>
    <property type="match status" value="1"/>
</dbReference>
<evidence type="ECO:0000313" key="7">
    <source>
        <dbReference type="Proteomes" id="UP000598271"/>
    </source>
</evidence>
<dbReference type="Gene3D" id="1.25.40.10">
    <property type="entry name" value="Tetratricopeptide repeat domain"/>
    <property type="match status" value="2"/>
</dbReference>
<organism evidence="6 7">
    <name type="scientific">Persicitalea jodogahamensis</name>
    <dbReference type="NCBI Taxonomy" id="402147"/>
    <lineage>
        <taxon>Bacteria</taxon>
        <taxon>Pseudomonadati</taxon>
        <taxon>Bacteroidota</taxon>
        <taxon>Cytophagia</taxon>
        <taxon>Cytophagales</taxon>
        <taxon>Spirosomataceae</taxon>
        <taxon>Persicitalea</taxon>
    </lineage>
</organism>
<evidence type="ECO:0000256" key="5">
    <source>
        <dbReference type="SAM" id="SignalP"/>
    </source>
</evidence>
<dbReference type="Proteomes" id="UP000598271">
    <property type="component" value="Unassembled WGS sequence"/>
</dbReference>
<evidence type="ECO:0000256" key="4">
    <source>
        <dbReference type="SAM" id="Coils"/>
    </source>
</evidence>
<feature type="repeat" description="TPR" evidence="3">
    <location>
        <begin position="185"/>
        <end position="218"/>
    </location>
</feature>
<dbReference type="AlphaFoldDB" id="A0A8J3GBK3"/>
<dbReference type="InterPro" id="IPR051012">
    <property type="entry name" value="CellSynth/LPSAsmb/PSIAsmb"/>
</dbReference>
<dbReference type="PANTHER" id="PTHR45586">
    <property type="entry name" value="TPR REPEAT-CONTAINING PROTEIN PA4667"/>
    <property type="match status" value="1"/>
</dbReference>
<dbReference type="RefSeq" id="WP_189566868.1">
    <property type="nucleotide sequence ID" value="NZ_BMXF01000004.1"/>
</dbReference>
<keyword evidence="2 3" id="KW-0802">TPR repeat</keyword>
<dbReference type="InterPro" id="IPR019734">
    <property type="entry name" value="TPR_rpt"/>
</dbReference>
<feature type="coiled-coil region" evidence="4">
    <location>
        <begin position="288"/>
        <end position="382"/>
    </location>
</feature>
<feature type="repeat" description="TPR" evidence="3">
    <location>
        <begin position="117"/>
        <end position="150"/>
    </location>
</feature>
<reference evidence="6 7" key="1">
    <citation type="journal article" date="2014" name="Int. J. Syst. Evol. Microbiol.">
        <title>Complete genome sequence of Corynebacterium casei LMG S-19264T (=DSM 44701T), isolated from a smear-ripened cheese.</title>
        <authorList>
            <consortium name="US DOE Joint Genome Institute (JGI-PGF)"/>
            <person name="Walter F."/>
            <person name="Albersmeier A."/>
            <person name="Kalinowski J."/>
            <person name="Ruckert C."/>
        </authorList>
    </citation>
    <scope>NUCLEOTIDE SEQUENCE [LARGE SCALE GENOMIC DNA]</scope>
    <source>
        <strain evidence="6 7">KCTC 12866</strain>
    </source>
</reference>
<dbReference type="InterPro" id="IPR011990">
    <property type="entry name" value="TPR-like_helical_dom_sf"/>
</dbReference>
<feature type="signal peptide" evidence="5">
    <location>
        <begin position="1"/>
        <end position="19"/>
    </location>
</feature>
<dbReference type="PANTHER" id="PTHR45586:SF1">
    <property type="entry name" value="LIPOPOLYSACCHARIDE ASSEMBLY PROTEIN B"/>
    <property type="match status" value="1"/>
</dbReference>
<proteinExistence type="predicted"/>
<dbReference type="EMBL" id="BMXF01000004">
    <property type="protein sequence ID" value="GHB82261.1"/>
    <property type="molecule type" value="Genomic_DNA"/>
</dbReference>
<comment type="caution">
    <text evidence="6">The sequence shown here is derived from an EMBL/GenBank/DDBJ whole genome shotgun (WGS) entry which is preliminary data.</text>
</comment>
<keyword evidence="5" id="KW-0732">Signal</keyword>
<dbReference type="Pfam" id="PF14559">
    <property type="entry name" value="TPR_19"/>
    <property type="match status" value="1"/>
</dbReference>
<evidence type="ECO:0000256" key="1">
    <source>
        <dbReference type="ARBA" id="ARBA00022737"/>
    </source>
</evidence>
<dbReference type="PROSITE" id="PS50005">
    <property type="entry name" value="TPR"/>
    <property type="match status" value="2"/>
</dbReference>
<protein>
    <recommendedName>
        <fullName evidence="8">Tetratricopeptide repeat protein</fullName>
    </recommendedName>
</protein>
<dbReference type="Pfam" id="PF13181">
    <property type="entry name" value="TPR_8"/>
    <property type="match status" value="1"/>
</dbReference>
<dbReference type="SUPFAM" id="SSF48452">
    <property type="entry name" value="TPR-like"/>
    <property type="match status" value="2"/>
</dbReference>
<evidence type="ECO:0008006" key="8">
    <source>
        <dbReference type="Google" id="ProtNLM"/>
    </source>
</evidence>
<keyword evidence="1" id="KW-0677">Repeat</keyword>
<sequence>MKKIIFVLGLGLFSGLAMAQNSAVDEVMMKQVQKDKEKSDSDIKDEKSAAKAATWMDRAKTYQDIALQYSSLDSSAVIEAYDAYKKVIELDVNKKGAPGRLSKEATDILAGTEGNLYNAFVKQGAEHYQGQNMVKALELFQRAQEINKKDTLATLYGGIAAQQADKKDIAIDEFNKYMANGGKDPSVYYGLAQLYRADNQFDKAIATLEKGLEQSPDNKDLKSEIVNIHLASGNEDMAIKQLQELTAKDPSNVTNLVNLGILYDNINIKRAGQIRELQEKIGATGGQADKMAKQLADEKDKLNIYEGEIKRITGLLKKQPKSADLKRQLDEVTASRDEAKTNVAKYEADVKAMAEKANSPDKAAAEKELADLQAKYTATKKDILDSYQKALAAEPENYDALFNLGVIYFNEAVENKREIDNMDMQEYQKSGKVVEGKVCGLFKKAKPYFEKAVKAKPDMEEASSTLETLNNVLAQFEGKKVECIAAQ</sequence>
<keyword evidence="7" id="KW-1185">Reference proteome</keyword>
<dbReference type="SMART" id="SM00028">
    <property type="entry name" value="TPR"/>
    <property type="match status" value="3"/>
</dbReference>
<evidence type="ECO:0000256" key="3">
    <source>
        <dbReference type="PROSITE-ProRule" id="PRU00339"/>
    </source>
</evidence>
<keyword evidence="4" id="KW-0175">Coiled coil</keyword>
<feature type="chain" id="PRO_5035262480" description="Tetratricopeptide repeat protein" evidence="5">
    <location>
        <begin position="20"/>
        <end position="487"/>
    </location>
</feature>
<evidence type="ECO:0000313" key="6">
    <source>
        <dbReference type="EMBL" id="GHB82261.1"/>
    </source>
</evidence>
<evidence type="ECO:0000256" key="2">
    <source>
        <dbReference type="ARBA" id="ARBA00022803"/>
    </source>
</evidence>
<name>A0A8J3GBK3_9BACT</name>
<accession>A0A8J3GBK3</accession>